<evidence type="ECO:0000313" key="11">
    <source>
        <dbReference type="Proteomes" id="UP000007383"/>
    </source>
</evidence>
<feature type="transmembrane region" description="Helical" evidence="9">
    <location>
        <begin position="292"/>
        <end position="313"/>
    </location>
</feature>
<evidence type="ECO:0000256" key="3">
    <source>
        <dbReference type="ARBA" id="ARBA00022448"/>
    </source>
</evidence>
<dbReference type="Gene3D" id="1.20.1530.20">
    <property type="match status" value="1"/>
</dbReference>
<dbReference type="GO" id="GO:0015297">
    <property type="term" value="F:antiporter activity"/>
    <property type="evidence" value="ECO:0007669"/>
    <property type="project" value="UniProtKB-UniRule"/>
</dbReference>
<accession>H9UGT1</accession>
<dbReference type="Proteomes" id="UP000007383">
    <property type="component" value="Chromosome"/>
</dbReference>
<evidence type="ECO:0000313" key="10">
    <source>
        <dbReference type="EMBL" id="AFG36724.1"/>
    </source>
</evidence>
<reference evidence="11" key="1">
    <citation type="journal article" date="2013" name="Stand. Genomic Sci.">
        <title>Complete genome sequence of the halophilic bacterium Spirochaeta africana type strain (Z-7692(T)) from the alkaline Lake Magadi in the East African Rift.</title>
        <authorList>
            <person name="Liolos K."/>
            <person name="Abt B."/>
            <person name="Scheuner C."/>
            <person name="Teshima H."/>
            <person name="Held B."/>
            <person name="Lapidus A."/>
            <person name="Nolan M."/>
            <person name="Lucas S."/>
            <person name="Deshpande S."/>
            <person name="Cheng J.F."/>
            <person name="Tapia R."/>
            <person name="Goodwin L.A."/>
            <person name="Pitluck S."/>
            <person name="Pagani I."/>
            <person name="Ivanova N."/>
            <person name="Mavromatis K."/>
            <person name="Mikhailova N."/>
            <person name="Huntemann M."/>
            <person name="Pati A."/>
            <person name="Chen A."/>
            <person name="Palaniappan K."/>
            <person name="Land M."/>
            <person name="Rohde M."/>
            <person name="Tindall B.J."/>
            <person name="Detter J.C."/>
            <person name="Goker M."/>
            <person name="Bristow J."/>
            <person name="Eisen J.A."/>
            <person name="Markowitz V."/>
            <person name="Hugenholtz P."/>
            <person name="Woyke T."/>
            <person name="Klenk H.P."/>
            <person name="Kyrpides N.C."/>
        </authorList>
    </citation>
    <scope>NUCLEOTIDE SEQUENCE</scope>
    <source>
        <strain evidence="11">ATCC 700263 / DSM 8902 / Z-7692</strain>
    </source>
</reference>
<dbReference type="FunFam" id="1.20.1530.20:FF:000020">
    <property type="entry name" value="Arsenical-resistance membrane protein"/>
    <property type="match status" value="1"/>
</dbReference>
<evidence type="ECO:0000256" key="6">
    <source>
        <dbReference type="ARBA" id="ARBA00022989"/>
    </source>
</evidence>
<dbReference type="PANTHER" id="PTHR43057:SF1">
    <property type="entry name" value="ARSENICAL-RESISTANCE PROTEIN 3"/>
    <property type="match status" value="1"/>
</dbReference>
<dbReference type="GO" id="GO:0005886">
    <property type="term" value="C:plasma membrane"/>
    <property type="evidence" value="ECO:0007669"/>
    <property type="project" value="UniProtKB-SubCell"/>
</dbReference>
<comment type="similarity">
    <text evidence="2 8">Belongs to the arsenical resistance-3 (ACR3) (TC 2.A.59) family.</text>
</comment>
<name>H9UGT1_SPIAZ</name>
<feature type="transmembrane region" description="Helical" evidence="9">
    <location>
        <begin position="228"/>
        <end position="246"/>
    </location>
</feature>
<dbReference type="PATRIC" id="fig|889378.3.peg.634"/>
<dbReference type="eggNOG" id="COG0798">
    <property type="taxonomic scope" value="Bacteria"/>
</dbReference>
<feature type="transmembrane region" description="Helical" evidence="9">
    <location>
        <begin position="20"/>
        <end position="40"/>
    </location>
</feature>
<dbReference type="NCBIfam" id="TIGR00832">
    <property type="entry name" value="acr3"/>
    <property type="match status" value="1"/>
</dbReference>
<organism evidence="10 11">
    <name type="scientific">Spirochaeta africana (strain ATCC 700263 / DSM 8902 / Z-7692)</name>
    <dbReference type="NCBI Taxonomy" id="889378"/>
    <lineage>
        <taxon>Bacteria</taxon>
        <taxon>Pseudomonadati</taxon>
        <taxon>Spirochaetota</taxon>
        <taxon>Spirochaetia</taxon>
        <taxon>Spirochaetales</taxon>
        <taxon>Spirochaetaceae</taxon>
        <taxon>Spirochaeta</taxon>
    </lineage>
</organism>
<feature type="transmembrane region" description="Helical" evidence="9">
    <location>
        <begin position="158"/>
        <end position="177"/>
    </location>
</feature>
<feature type="transmembrane region" description="Helical" evidence="9">
    <location>
        <begin position="46"/>
        <end position="64"/>
    </location>
</feature>
<dbReference type="InterPro" id="IPR002657">
    <property type="entry name" value="BilAc:Na_symport/Acr3"/>
</dbReference>
<evidence type="ECO:0000256" key="2">
    <source>
        <dbReference type="ARBA" id="ARBA00010110"/>
    </source>
</evidence>
<evidence type="ECO:0000256" key="7">
    <source>
        <dbReference type="ARBA" id="ARBA00023136"/>
    </source>
</evidence>
<proteinExistence type="inferred from homology"/>
<feature type="transmembrane region" description="Helical" evidence="9">
    <location>
        <begin position="258"/>
        <end position="280"/>
    </location>
</feature>
<comment type="subcellular location">
    <subcellularLocation>
        <location evidence="1 8">Cell membrane</location>
        <topology evidence="1 8">Multi-pass membrane protein</topology>
    </subcellularLocation>
</comment>
<protein>
    <submittedName>
        <fullName evidence="10">Arsenical-resistance protein</fullName>
    </submittedName>
</protein>
<keyword evidence="6 8" id="KW-1133">Transmembrane helix</keyword>
<evidence type="ECO:0000256" key="1">
    <source>
        <dbReference type="ARBA" id="ARBA00004651"/>
    </source>
</evidence>
<dbReference type="PANTHER" id="PTHR43057">
    <property type="entry name" value="ARSENITE EFFLUX TRANSPORTER"/>
    <property type="match status" value="1"/>
</dbReference>
<evidence type="ECO:0000256" key="4">
    <source>
        <dbReference type="ARBA" id="ARBA00022475"/>
    </source>
</evidence>
<feature type="transmembrane region" description="Helical" evidence="9">
    <location>
        <begin position="319"/>
        <end position="341"/>
    </location>
</feature>
<dbReference type="HOGENOM" id="CLU_022869_0_2_12"/>
<keyword evidence="11" id="KW-1185">Reference proteome</keyword>
<keyword evidence="4 8" id="KW-1003">Cell membrane</keyword>
<dbReference type="STRING" id="889378.Spiaf_0624"/>
<dbReference type="Pfam" id="PF01758">
    <property type="entry name" value="SBF"/>
    <property type="match status" value="1"/>
</dbReference>
<feature type="transmembrane region" description="Helical" evidence="9">
    <location>
        <begin position="124"/>
        <end position="146"/>
    </location>
</feature>
<evidence type="ECO:0000256" key="8">
    <source>
        <dbReference type="PIRNR" id="PIRNR005508"/>
    </source>
</evidence>
<keyword evidence="7 8" id="KW-0472">Membrane</keyword>
<dbReference type="EMBL" id="CP003282">
    <property type="protein sequence ID" value="AFG36724.1"/>
    <property type="molecule type" value="Genomic_DNA"/>
</dbReference>
<feature type="transmembrane region" description="Helical" evidence="9">
    <location>
        <begin position="85"/>
        <end position="112"/>
    </location>
</feature>
<sequence length="359" mass="39241">MADNQAAAGGISFFERYLTVWVAVCIVVGVLIGQFLPIIPETLSRFEYASVSIPVAILIWMMIYPMMLKVDFHAITQAGRKPKGLVVTLVMNWLIKPFTMYFFAWLFLRMVFAPFIPESLAAEYIAGAVLLGAAPCTAMVFVWSYLTRGDAGYTLIQVAINNLILLVAYTPIVMLLLSVGNISVPLDTVLLSVVLFIVIPLVGGWVSRELIIRRKGETWFRERFVATAGRFPTVGLLITLVLLFSFQGETIVNNTAHILLIAIPLTLQTGFIFGVAYLWARAWRIEHCVAAPAGLIGASNFFELAVAVAISVFGLQSGAALATVVGVLVEVPVMLALVKIANRSKGWYERRSGVPVSAP</sequence>
<dbReference type="RefSeq" id="WP_014454721.1">
    <property type="nucleotide sequence ID" value="NC_017098.1"/>
</dbReference>
<keyword evidence="3 8" id="KW-0813">Transport</keyword>
<feature type="transmembrane region" description="Helical" evidence="9">
    <location>
        <begin position="189"/>
        <end position="207"/>
    </location>
</feature>
<dbReference type="GO" id="GO:0015104">
    <property type="term" value="F:antimonite transmembrane transporter activity"/>
    <property type="evidence" value="ECO:0007669"/>
    <property type="project" value="TreeGrafter"/>
</dbReference>
<dbReference type="InterPro" id="IPR004706">
    <property type="entry name" value="Arsenical-R_Acr3"/>
</dbReference>
<dbReference type="PIRSF" id="PIRSF005508">
    <property type="entry name" value="Acr3"/>
    <property type="match status" value="1"/>
</dbReference>
<dbReference type="OrthoDB" id="9771457at2"/>
<evidence type="ECO:0000256" key="9">
    <source>
        <dbReference type="SAM" id="Phobius"/>
    </source>
</evidence>
<dbReference type="InterPro" id="IPR038770">
    <property type="entry name" value="Na+/solute_symporter_sf"/>
</dbReference>
<dbReference type="GO" id="GO:0015105">
    <property type="term" value="F:arsenite transmembrane transporter activity"/>
    <property type="evidence" value="ECO:0007669"/>
    <property type="project" value="TreeGrafter"/>
</dbReference>
<dbReference type="KEGG" id="sfc:Spiaf_0624"/>
<evidence type="ECO:0000256" key="5">
    <source>
        <dbReference type="ARBA" id="ARBA00022692"/>
    </source>
</evidence>
<keyword evidence="5 8" id="KW-0812">Transmembrane</keyword>
<gene>
    <name evidence="10" type="ordered locus">Spiaf_0624</name>
</gene>
<dbReference type="AlphaFoldDB" id="H9UGT1"/>